<comment type="subcellular location">
    <subcellularLocation>
        <location evidence="1">Secreted</location>
    </subcellularLocation>
</comment>
<dbReference type="GO" id="GO:0003993">
    <property type="term" value="F:acid phosphatase activity"/>
    <property type="evidence" value="ECO:0007669"/>
    <property type="project" value="UniProtKB-EC"/>
</dbReference>
<feature type="domain" description="Calcineurin-like phosphoesterase" evidence="7">
    <location>
        <begin position="273"/>
        <end position="472"/>
    </location>
</feature>
<evidence type="ECO:0000313" key="10">
    <source>
        <dbReference type="EMBL" id="DBA00425.1"/>
    </source>
</evidence>
<dbReference type="InterPro" id="IPR029052">
    <property type="entry name" value="Metallo-depent_PP-like"/>
</dbReference>
<dbReference type="PANTHER" id="PTHR45778:SF7">
    <property type="entry name" value="PURPLE ACID PHOSPHATASE"/>
    <property type="match status" value="1"/>
</dbReference>
<accession>A0AAV2Z704</accession>
<proteinExistence type="inferred from homology"/>
<dbReference type="Gene3D" id="2.60.40.380">
    <property type="entry name" value="Purple acid phosphatase-like, N-terminal"/>
    <property type="match status" value="1"/>
</dbReference>
<comment type="catalytic activity">
    <reaction evidence="6">
        <text>a phosphate monoester + H2O = an alcohol + phosphate</text>
        <dbReference type="Rhea" id="RHEA:15017"/>
        <dbReference type="ChEBI" id="CHEBI:15377"/>
        <dbReference type="ChEBI" id="CHEBI:30879"/>
        <dbReference type="ChEBI" id="CHEBI:43474"/>
        <dbReference type="ChEBI" id="CHEBI:67140"/>
        <dbReference type="EC" id="3.1.3.2"/>
    </reaction>
</comment>
<keyword evidence="3" id="KW-0964">Secreted</keyword>
<evidence type="ECO:0000256" key="6">
    <source>
        <dbReference type="RuleBase" id="RU361203"/>
    </source>
</evidence>
<dbReference type="CDD" id="cd00839">
    <property type="entry name" value="MPP_PAPs"/>
    <property type="match status" value="1"/>
</dbReference>
<reference evidence="10" key="2">
    <citation type="journal article" date="2023" name="Microbiol Resour">
        <title>Decontamination and Annotation of the Draft Genome Sequence of the Oomycete Lagenidium giganteum ARSEF 373.</title>
        <authorList>
            <person name="Morgan W.R."/>
            <person name="Tartar A."/>
        </authorList>
    </citation>
    <scope>NUCLEOTIDE SEQUENCE</scope>
    <source>
        <strain evidence="10">ARSEF 373</strain>
    </source>
</reference>
<comment type="subunit">
    <text evidence="2">Homodimer.</text>
</comment>
<dbReference type="GO" id="GO:0046872">
    <property type="term" value="F:metal ion binding"/>
    <property type="evidence" value="ECO:0007669"/>
    <property type="project" value="InterPro"/>
</dbReference>
<evidence type="ECO:0000256" key="2">
    <source>
        <dbReference type="ARBA" id="ARBA00011738"/>
    </source>
</evidence>
<evidence type="ECO:0000259" key="9">
    <source>
        <dbReference type="Pfam" id="PF16656"/>
    </source>
</evidence>
<feature type="domain" description="Purple acid phosphatase N-terminal" evidence="9">
    <location>
        <begin position="120"/>
        <end position="225"/>
    </location>
</feature>
<evidence type="ECO:0000313" key="11">
    <source>
        <dbReference type="Proteomes" id="UP001146120"/>
    </source>
</evidence>
<evidence type="ECO:0000256" key="3">
    <source>
        <dbReference type="ARBA" id="ARBA00022525"/>
    </source>
</evidence>
<name>A0AAV2Z704_9STRA</name>
<dbReference type="InterPro" id="IPR008963">
    <property type="entry name" value="Purple_acid_Pase-like_N"/>
</dbReference>
<dbReference type="Proteomes" id="UP001146120">
    <property type="component" value="Unassembled WGS sequence"/>
</dbReference>
<keyword evidence="11" id="KW-1185">Reference proteome</keyword>
<dbReference type="InterPro" id="IPR015914">
    <property type="entry name" value="PAPs_N"/>
</dbReference>
<dbReference type="InterPro" id="IPR025733">
    <property type="entry name" value="PAPs_C"/>
</dbReference>
<dbReference type="PANTHER" id="PTHR45778">
    <property type="entry name" value="PURPLE ACID PHOSPHATASE-RELATED"/>
    <property type="match status" value="1"/>
</dbReference>
<dbReference type="SUPFAM" id="SSF49363">
    <property type="entry name" value="Purple acid phosphatase, N-terminal domain"/>
    <property type="match status" value="1"/>
</dbReference>
<dbReference type="InterPro" id="IPR041792">
    <property type="entry name" value="MPP_PAP"/>
</dbReference>
<dbReference type="GO" id="GO:0005576">
    <property type="term" value="C:extracellular region"/>
    <property type="evidence" value="ECO:0007669"/>
    <property type="project" value="UniProtKB-SubCell"/>
</dbReference>
<evidence type="ECO:0000256" key="1">
    <source>
        <dbReference type="ARBA" id="ARBA00004613"/>
    </source>
</evidence>
<evidence type="ECO:0000256" key="5">
    <source>
        <dbReference type="ARBA" id="ARBA00023180"/>
    </source>
</evidence>
<dbReference type="EMBL" id="DAKRPA010000064">
    <property type="protein sequence ID" value="DBA00425.1"/>
    <property type="molecule type" value="Genomic_DNA"/>
</dbReference>
<keyword evidence="6" id="KW-0378">Hydrolase</keyword>
<dbReference type="Pfam" id="PF16656">
    <property type="entry name" value="Pur_ac_phosph_N"/>
    <property type="match status" value="1"/>
</dbReference>
<sequence length="565" mass="63890">MGMGGMPLPKTPKATLTLNETSIPHMGSVEVRFTVHDGAPNVTDLIAVYCVDDEGDPPTDAAYIDFRVVKAPELGFLVFDRIPNMRCSWQFRYFVPMDGTAYSSIGSSDFVTMQRGATEPLQVHLAPTNDPTHMRVMWISDFTPGHAVWYGKDPEHLDQFEAATYNTYHATEMCQYPAMSVTPRNFREPGMIYDAVMDDLEPGATYYYYVGNQEDRQLSDTFSFRVPLAPGTPPVPGTTTSFVVYADMGNWDTPATGMSLFDPSHRTVDAVYAAMQTEPHHQYQGLLHVGDIAYGVGRTFVWDQFGFMIEKIAASMPYMVSVGNHEYDYLAYTSHDPSGVSHHDRFAPPEANFGSDSHGECGVPISRRFHMPDNGNGVFWYSYEAGLAHHTVISAEHNFTAGSKLFEWLNNDLRSVNRTRTPWVALHLHRPMYCSQEVYEDFKFSRFIRHHLEPVLAHYRVDLVFSGHYHSYERTCAVYEGKCRSPAGAPAKAPIHIMVGAAGAALDMQYYYEREWSVETRNEFGLGRLHLHNATHAHFEFQRLVDHTVSDEAWIVSDHAWSIDQ</sequence>
<comment type="similarity">
    <text evidence="6">Belongs to the metallophosphoesterase superfamily. Purple acid phosphatase family.</text>
</comment>
<evidence type="ECO:0000256" key="4">
    <source>
        <dbReference type="ARBA" id="ARBA00022729"/>
    </source>
</evidence>
<keyword evidence="5" id="KW-0325">Glycoprotein</keyword>
<dbReference type="Gene3D" id="3.60.21.10">
    <property type="match status" value="1"/>
</dbReference>
<comment type="caution">
    <text evidence="10">The sequence shown here is derived from an EMBL/GenBank/DDBJ whole genome shotgun (WGS) entry which is preliminary data.</text>
</comment>
<dbReference type="Pfam" id="PF14008">
    <property type="entry name" value="Metallophos_C"/>
    <property type="match status" value="1"/>
</dbReference>
<protein>
    <recommendedName>
        <fullName evidence="6">Purple acid phosphatase</fullName>
        <ecNumber evidence="6">3.1.3.2</ecNumber>
    </recommendedName>
</protein>
<reference evidence="10" key="1">
    <citation type="submission" date="2022-11" db="EMBL/GenBank/DDBJ databases">
        <authorList>
            <person name="Morgan W.R."/>
            <person name="Tartar A."/>
        </authorList>
    </citation>
    <scope>NUCLEOTIDE SEQUENCE</scope>
    <source>
        <strain evidence="10">ARSEF 373</strain>
    </source>
</reference>
<dbReference type="InterPro" id="IPR004843">
    <property type="entry name" value="Calcineurin-like_PHP"/>
</dbReference>
<keyword evidence="4" id="KW-0732">Signal</keyword>
<dbReference type="Pfam" id="PF00149">
    <property type="entry name" value="Metallophos"/>
    <property type="match status" value="1"/>
</dbReference>
<organism evidence="10 11">
    <name type="scientific">Lagenidium giganteum</name>
    <dbReference type="NCBI Taxonomy" id="4803"/>
    <lineage>
        <taxon>Eukaryota</taxon>
        <taxon>Sar</taxon>
        <taxon>Stramenopiles</taxon>
        <taxon>Oomycota</taxon>
        <taxon>Peronosporomycetes</taxon>
        <taxon>Pythiales</taxon>
        <taxon>Pythiaceae</taxon>
    </lineage>
</organism>
<dbReference type="EC" id="3.1.3.2" evidence="6"/>
<evidence type="ECO:0000259" key="7">
    <source>
        <dbReference type="Pfam" id="PF00149"/>
    </source>
</evidence>
<gene>
    <name evidence="10" type="ORF">N0F65_012956</name>
</gene>
<evidence type="ECO:0000259" key="8">
    <source>
        <dbReference type="Pfam" id="PF14008"/>
    </source>
</evidence>
<dbReference type="AlphaFoldDB" id="A0AAV2Z704"/>
<dbReference type="SUPFAM" id="SSF56300">
    <property type="entry name" value="Metallo-dependent phosphatases"/>
    <property type="match status" value="1"/>
</dbReference>
<feature type="domain" description="Purple acid phosphatase C-terminal" evidence="8">
    <location>
        <begin position="493"/>
        <end position="552"/>
    </location>
</feature>